<organism evidence="3 4">
    <name type="scientific">Morchella conica CCBAS932</name>
    <dbReference type="NCBI Taxonomy" id="1392247"/>
    <lineage>
        <taxon>Eukaryota</taxon>
        <taxon>Fungi</taxon>
        <taxon>Dikarya</taxon>
        <taxon>Ascomycota</taxon>
        <taxon>Pezizomycotina</taxon>
        <taxon>Pezizomycetes</taxon>
        <taxon>Pezizales</taxon>
        <taxon>Morchellaceae</taxon>
        <taxon>Morchella</taxon>
    </lineage>
</organism>
<gene>
    <name evidence="3" type="ORF">P167DRAFT_210950</name>
</gene>
<proteinExistence type="predicted"/>
<feature type="region of interest" description="Disordered" evidence="1">
    <location>
        <begin position="214"/>
        <end position="247"/>
    </location>
</feature>
<dbReference type="AlphaFoldDB" id="A0A3N4KQD3"/>
<evidence type="ECO:0000313" key="4">
    <source>
        <dbReference type="Proteomes" id="UP000277580"/>
    </source>
</evidence>
<feature type="compositionally biased region" description="Basic residues" evidence="1">
    <location>
        <begin position="153"/>
        <end position="164"/>
    </location>
</feature>
<dbReference type="Pfam" id="PF25534">
    <property type="entry name" value="DUF7918"/>
    <property type="match status" value="1"/>
</dbReference>
<reference evidence="3 4" key="1">
    <citation type="journal article" date="2018" name="Nat. Ecol. Evol.">
        <title>Pezizomycetes genomes reveal the molecular basis of ectomycorrhizal truffle lifestyle.</title>
        <authorList>
            <person name="Murat C."/>
            <person name="Payen T."/>
            <person name="Noel B."/>
            <person name="Kuo A."/>
            <person name="Morin E."/>
            <person name="Chen J."/>
            <person name="Kohler A."/>
            <person name="Krizsan K."/>
            <person name="Balestrini R."/>
            <person name="Da Silva C."/>
            <person name="Montanini B."/>
            <person name="Hainaut M."/>
            <person name="Levati E."/>
            <person name="Barry K.W."/>
            <person name="Belfiori B."/>
            <person name="Cichocki N."/>
            <person name="Clum A."/>
            <person name="Dockter R.B."/>
            <person name="Fauchery L."/>
            <person name="Guy J."/>
            <person name="Iotti M."/>
            <person name="Le Tacon F."/>
            <person name="Lindquist E.A."/>
            <person name="Lipzen A."/>
            <person name="Malagnac F."/>
            <person name="Mello A."/>
            <person name="Molinier V."/>
            <person name="Miyauchi S."/>
            <person name="Poulain J."/>
            <person name="Riccioni C."/>
            <person name="Rubini A."/>
            <person name="Sitrit Y."/>
            <person name="Splivallo R."/>
            <person name="Traeger S."/>
            <person name="Wang M."/>
            <person name="Zifcakova L."/>
            <person name="Wipf D."/>
            <person name="Zambonelli A."/>
            <person name="Paolocci F."/>
            <person name="Nowrousian M."/>
            <person name="Ottonello S."/>
            <person name="Baldrian P."/>
            <person name="Spatafora J.W."/>
            <person name="Henrissat B."/>
            <person name="Nagy L.G."/>
            <person name="Aury J.M."/>
            <person name="Wincker P."/>
            <person name="Grigoriev I.V."/>
            <person name="Bonfante P."/>
            <person name="Martin F.M."/>
        </authorList>
    </citation>
    <scope>NUCLEOTIDE SEQUENCE [LARGE SCALE GENOMIC DNA]</scope>
    <source>
        <strain evidence="3 4">CCBAS932</strain>
    </source>
</reference>
<dbReference type="STRING" id="1392247.A0A3N4KQD3"/>
<feature type="domain" description="DUF7918" evidence="2">
    <location>
        <begin position="173"/>
        <end position="278"/>
    </location>
</feature>
<dbReference type="Proteomes" id="UP000277580">
    <property type="component" value="Unassembled WGS sequence"/>
</dbReference>
<evidence type="ECO:0000259" key="2">
    <source>
        <dbReference type="Pfam" id="PF25534"/>
    </source>
</evidence>
<keyword evidence="4" id="KW-1185">Reference proteome</keyword>
<feature type="compositionally biased region" description="Polar residues" evidence="1">
    <location>
        <begin position="432"/>
        <end position="443"/>
    </location>
</feature>
<sequence length="525" mass="57593">MPTFKHVTLNIHTPKDPPVSTENFSWANTAHSSLSEYGVHRLRNTPKITSYIPSSTNSPFAISITILDSYVPKNEGDDRESLAAYVYFDGREKEETATLLRRGVETWISSRWVEVKEGELAEREFVFKEVGLENFLNGLDISKSEKQANSKSNGRKAVNRRHSMPAKMIEGEEEEEEGTKESAGQIRVDLFRVRCEGPVRRGVWGGMFKDNNNRTDNEDFGGGVDVSHTAGLSEPKPLDRETVSTQSVSHLDPEGVVYASFVFFYRGERQLKKMGLIKPPPPLPVLTRAETIVTSAAETKWKKQDFASLSSALSSLIPKSDGLLNGKKKGFTDFREGDAEWHQNGHSNGSGKFIPGIHDRDDGELLMGDDLSRDARDAIRERMKTEEEVRLEEELVGRVGRIKLKRSHSTSSLQGDGSKSKDATPPPVVGDGNSNNFATTPGNNHLAPEAANTEAETPLKKRRGSGDIDVKSPNLAANNAAAMGRGVGFGHNTPPITSMTAGYGGGKMEFGGLLSSGMEMEEEIL</sequence>
<dbReference type="InParanoid" id="A0A3N4KQD3"/>
<evidence type="ECO:0000313" key="3">
    <source>
        <dbReference type="EMBL" id="RPB11649.1"/>
    </source>
</evidence>
<dbReference type="PANTHER" id="PTHR36223:SF5">
    <property type="entry name" value="BETA-LACTAMASE-TYPE TRANSPEPTIDASE FOLD DOMAIN CONTAINING PROTEIN"/>
    <property type="match status" value="1"/>
</dbReference>
<dbReference type="OrthoDB" id="5400327at2759"/>
<feature type="compositionally biased region" description="Low complexity" evidence="1">
    <location>
        <begin position="447"/>
        <end position="456"/>
    </location>
</feature>
<evidence type="ECO:0000256" key="1">
    <source>
        <dbReference type="SAM" id="MobiDB-lite"/>
    </source>
</evidence>
<feature type="region of interest" description="Disordered" evidence="1">
    <location>
        <begin position="145"/>
        <end position="183"/>
    </location>
</feature>
<dbReference type="InterPro" id="IPR057678">
    <property type="entry name" value="DUF7918"/>
</dbReference>
<dbReference type="EMBL" id="ML119134">
    <property type="protein sequence ID" value="RPB11649.1"/>
    <property type="molecule type" value="Genomic_DNA"/>
</dbReference>
<feature type="region of interest" description="Disordered" evidence="1">
    <location>
        <begin position="402"/>
        <end position="472"/>
    </location>
</feature>
<dbReference type="PANTHER" id="PTHR36223">
    <property type="entry name" value="BETA-LACTAMASE-TYPE TRANSPEPTIDASE FOLD DOMAIN CONTAINING PROTEIN"/>
    <property type="match status" value="1"/>
</dbReference>
<protein>
    <recommendedName>
        <fullName evidence="2">DUF7918 domain-containing protein</fullName>
    </recommendedName>
</protein>
<accession>A0A3N4KQD3</accession>
<name>A0A3N4KQD3_9PEZI</name>